<dbReference type="PANTHER" id="PTHR45753">
    <property type="entry name" value="ORNITHINE CARBAMOYLTRANSFERASE, MITOCHONDRIAL"/>
    <property type="match status" value="1"/>
</dbReference>
<evidence type="ECO:0000313" key="6">
    <source>
        <dbReference type="Proteomes" id="UP001238163"/>
    </source>
</evidence>
<dbReference type="PRINTS" id="PR00100">
    <property type="entry name" value="AOTCASE"/>
</dbReference>
<dbReference type="EC" id="2.1.3.2" evidence="5"/>
<dbReference type="Pfam" id="PF00185">
    <property type="entry name" value="OTCace"/>
    <property type="match status" value="1"/>
</dbReference>
<dbReference type="AlphaFoldDB" id="A0AAE3VGY1"/>
<comment type="similarity">
    <text evidence="2">Belongs to the aspartate/ornithine carbamoyltransferase superfamily.</text>
</comment>
<comment type="caution">
    <text evidence="5">The sequence shown here is derived from an EMBL/GenBank/DDBJ whole genome shotgun (WGS) entry which is preliminary data.</text>
</comment>
<dbReference type="EMBL" id="JAUSVL010000001">
    <property type="protein sequence ID" value="MDQ0289969.1"/>
    <property type="molecule type" value="Genomic_DNA"/>
</dbReference>
<proteinExistence type="inferred from homology"/>
<evidence type="ECO:0000256" key="2">
    <source>
        <dbReference type="RuleBase" id="RU003634"/>
    </source>
</evidence>
<feature type="domain" description="Aspartate/ornithine carbamoyltransferase carbamoyl-P binding" evidence="4">
    <location>
        <begin position="36"/>
        <end position="185"/>
    </location>
</feature>
<dbReference type="SUPFAM" id="SSF53671">
    <property type="entry name" value="Aspartate/ornithine carbamoyltransferase"/>
    <property type="match status" value="1"/>
</dbReference>
<keyword evidence="1 2" id="KW-0808">Transferase</keyword>
<evidence type="ECO:0000259" key="4">
    <source>
        <dbReference type="Pfam" id="PF02729"/>
    </source>
</evidence>
<evidence type="ECO:0000256" key="1">
    <source>
        <dbReference type="ARBA" id="ARBA00022679"/>
    </source>
</evidence>
<dbReference type="Pfam" id="PF02729">
    <property type="entry name" value="OTCace_N"/>
    <property type="match status" value="1"/>
</dbReference>
<dbReference type="InterPro" id="IPR006130">
    <property type="entry name" value="Asp/Orn_carbamoylTrfase"/>
</dbReference>
<accession>A0AAE3VGY1</accession>
<evidence type="ECO:0000313" key="5">
    <source>
        <dbReference type="EMBL" id="MDQ0289969.1"/>
    </source>
</evidence>
<dbReference type="InterPro" id="IPR036901">
    <property type="entry name" value="Asp/Orn_carbamoylTrfase_sf"/>
</dbReference>
<dbReference type="GO" id="GO:0006520">
    <property type="term" value="P:amino acid metabolic process"/>
    <property type="evidence" value="ECO:0007669"/>
    <property type="project" value="InterPro"/>
</dbReference>
<evidence type="ECO:0000259" key="3">
    <source>
        <dbReference type="Pfam" id="PF00185"/>
    </source>
</evidence>
<dbReference type="Proteomes" id="UP001238163">
    <property type="component" value="Unassembled WGS sequence"/>
</dbReference>
<dbReference type="PRINTS" id="PR00101">
    <property type="entry name" value="ATCASE"/>
</dbReference>
<dbReference type="PANTHER" id="PTHR45753:SF6">
    <property type="entry name" value="ASPARTATE CARBAMOYLTRANSFERASE"/>
    <property type="match status" value="1"/>
</dbReference>
<dbReference type="InterPro" id="IPR006131">
    <property type="entry name" value="Asp_carbamoyltransf_Asp/Orn-bd"/>
</dbReference>
<sequence>MLKRKRLDEISWELFSALSPDERAPYLVQSSGRPYHALIAQQFERDSLDLLCDLATRIRRIAKSRDGMKFLSDLLCHKRAMLYFSQPSSRTFLSFYAACQILGMRVAEVRDTSISSEMKGETPTDSVRTFGSYFDMIIMRTPWQGFVEEMAWMLSNTERPLPIINAGSGKDQHPTQALLDIYTLQRSFEKNGGLENKHVVFCGDLKRGRTVRSLSRLLTYYPNIRQTFAAPEALQIGQDILDQLDAAGVNYDVTTDFKATIPDADAIYMTRVQSEWDNPDGEKPKYNWADYSFTAADLLVLKRTGVILHPLPRRQELDPACDNDPRAVYWRQMRNGMWIRCALIANIFGREQEITHYYMMNLK</sequence>
<dbReference type="GO" id="GO:0016597">
    <property type="term" value="F:amino acid binding"/>
    <property type="evidence" value="ECO:0007669"/>
    <property type="project" value="InterPro"/>
</dbReference>
<keyword evidence="6" id="KW-1185">Reference proteome</keyword>
<gene>
    <name evidence="5" type="ORF">J3R75_002076</name>
</gene>
<organism evidence="5 6">
    <name type="scientific">Oligosphaera ethanolica</name>
    <dbReference type="NCBI Taxonomy" id="760260"/>
    <lineage>
        <taxon>Bacteria</taxon>
        <taxon>Pseudomonadati</taxon>
        <taxon>Lentisphaerota</taxon>
        <taxon>Oligosphaeria</taxon>
        <taxon>Oligosphaerales</taxon>
        <taxon>Oligosphaeraceae</taxon>
        <taxon>Oligosphaera</taxon>
    </lineage>
</organism>
<dbReference type="RefSeq" id="WP_307261403.1">
    <property type="nucleotide sequence ID" value="NZ_JAUSVL010000001.1"/>
</dbReference>
<dbReference type="InterPro" id="IPR006132">
    <property type="entry name" value="Asp/Orn_carbamoyltranf_P-bd"/>
</dbReference>
<dbReference type="GO" id="GO:0004070">
    <property type="term" value="F:aspartate carbamoyltransferase activity"/>
    <property type="evidence" value="ECO:0007669"/>
    <property type="project" value="UniProtKB-EC"/>
</dbReference>
<protein>
    <submittedName>
        <fullName evidence="5">Aspartate carbamoyltransferase catalytic subunit</fullName>
        <ecNumber evidence="5">2.1.3.2</ecNumber>
    </submittedName>
</protein>
<reference evidence="5" key="1">
    <citation type="submission" date="2023-07" db="EMBL/GenBank/DDBJ databases">
        <title>Genomic Encyclopedia of Type Strains, Phase IV (KMG-IV): sequencing the most valuable type-strain genomes for metagenomic binning, comparative biology and taxonomic classification.</title>
        <authorList>
            <person name="Goeker M."/>
        </authorList>
    </citation>
    <scope>NUCLEOTIDE SEQUENCE</scope>
    <source>
        <strain evidence="5">DSM 24202</strain>
    </source>
</reference>
<dbReference type="Gene3D" id="3.40.50.1370">
    <property type="entry name" value="Aspartate/ornithine carbamoyltransferase"/>
    <property type="match status" value="2"/>
</dbReference>
<name>A0AAE3VGY1_9BACT</name>
<feature type="domain" description="Aspartate/ornithine carbamoyltransferase Asp/Orn-binding" evidence="3">
    <location>
        <begin position="196"/>
        <end position="345"/>
    </location>
</feature>